<dbReference type="GO" id="GO:0003677">
    <property type="term" value="F:DNA binding"/>
    <property type="evidence" value="ECO:0007669"/>
    <property type="project" value="InterPro"/>
</dbReference>
<dbReference type="InterPro" id="IPR010994">
    <property type="entry name" value="RuvA_2-like"/>
</dbReference>
<dbReference type="InterPro" id="IPR003583">
    <property type="entry name" value="Hlx-hairpin-Hlx_DNA-bd_motif"/>
</dbReference>
<feature type="domain" description="Helix-hairpin-helix DNA-binding motif class 1" evidence="1">
    <location>
        <begin position="180"/>
        <end position="199"/>
    </location>
</feature>
<sequence>MFTKWTSKKWMLTVFSVLFIAALFCYTTLQRQQDQSMVEEEFNLEQTLQSEEDFPTEDTATKIVIDVKGEVMHPGVYELEQGERLQDAIRIAGGSTKNADLIAVNLAAMLHDEMVVYVPKLGEVVEQPVVEMFNNDGQGEKVSINSSTIEELQQLTGIGPSKAEAIKNFIEENGPIKSIDELLNVSGIGEKTLEKIKDEVTVQ</sequence>
<protein>
    <submittedName>
        <fullName evidence="2">Competence protein ComEA</fullName>
    </submittedName>
</protein>
<dbReference type="PANTHER" id="PTHR21180">
    <property type="entry name" value="ENDONUCLEASE/EXONUCLEASE/PHOSPHATASE FAMILY DOMAIN-CONTAINING PROTEIN 1"/>
    <property type="match status" value="1"/>
</dbReference>
<dbReference type="Gene3D" id="1.10.150.320">
    <property type="entry name" value="Photosystem II 12 kDa extrinsic protein"/>
    <property type="match status" value="1"/>
</dbReference>
<gene>
    <name evidence="2" type="ORF">SAMN05216565_10693</name>
</gene>
<dbReference type="SUPFAM" id="SSF47781">
    <property type="entry name" value="RuvA domain 2-like"/>
    <property type="match status" value="1"/>
</dbReference>
<evidence type="ECO:0000259" key="1">
    <source>
        <dbReference type="SMART" id="SM00278"/>
    </source>
</evidence>
<dbReference type="InterPro" id="IPR019554">
    <property type="entry name" value="Soluble_ligand-bd"/>
</dbReference>
<dbReference type="GO" id="GO:0015627">
    <property type="term" value="C:type II protein secretion system complex"/>
    <property type="evidence" value="ECO:0007669"/>
    <property type="project" value="TreeGrafter"/>
</dbReference>
<keyword evidence="3" id="KW-1185">Reference proteome</keyword>
<dbReference type="Gene3D" id="3.10.20.600">
    <property type="match status" value="1"/>
</dbReference>
<organism evidence="2 3">
    <name type="scientific">Litchfieldia salsa</name>
    <dbReference type="NCBI Taxonomy" id="930152"/>
    <lineage>
        <taxon>Bacteria</taxon>
        <taxon>Bacillati</taxon>
        <taxon>Bacillota</taxon>
        <taxon>Bacilli</taxon>
        <taxon>Bacillales</taxon>
        <taxon>Bacillaceae</taxon>
        <taxon>Litchfieldia</taxon>
    </lineage>
</organism>
<dbReference type="OrthoDB" id="9790239at2"/>
<dbReference type="Pfam" id="PF12836">
    <property type="entry name" value="HHH_3"/>
    <property type="match status" value="1"/>
</dbReference>
<feature type="domain" description="Helix-hairpin-helix DNA-binding motif class 1" evidence="1">
    <location>
        <begin position="150"/>
        <end position="169"/>
    </location>
</feature>
<proteinExistence type="predicted"/>
<dbReference type="NCBIfam" id="TIGR00426">
    <property type="entry name" value="competence protein ComEA helix-hairpin-helix repeat region"/>
    <property type="match status" value="1"/>
</dbReference>
<dbReference type="PANTHER" id="PTHR21180:SF32">
    <property type="entry name" value="ENDONUCLEASE_EXONUCLEASE_PHOSPHATASE FAMILY DOMAIN-CONTAINING PROTEIN 1"/>
    <property type="match status" value="1"/>
</dbReference>
<dbReference type="GO" id="GO:0006281">
    <property type="term" value="P:DNA repair"/>
    <property type="evidence" value="ECO:0007669"/>
    <property type="project" value="InterPro"/>
</dbReference>
<accession>A0A1H0V887</accession>
<dbReference type="Proteomes" id="UP000199159">
    <property type="component" value="Unassembled WGS sequence"/>
</dbReference>
<reference evidence="3" key="1">
    <citation type="submission" date="2016-10" db="EMBL/GenBank/DDBJ databases">
        <authorList>
            <person name="Varghese N."/>
            <person name="Submissions S."/>
        </authorList>
    </citation>
    <scope>NUCLEOTIDE SEQUENCE [LARGE SCALE GENOMIC DNA]</scope>
    <source>
        <strain evidence="3">IBRC-M10078</strain>
    </source>
</reference>
<name>A0A1H0V887_9BACI</name>
<dbReference type="Pfam" id="PF10531">
    <property type="entry name" value="SLBB"/>
    <property type="match status" value="1"/>
</dbReference>
<dbReference type="InterPro" id="IPR004509">
    <property type="entry name" value="Competence_ComEA_HhH"/>
</dbReference>
<dbReference type="SMART" id="SM00278">
    <property type="entry name" value="HhH1"/>
    <property type="match status" value="2"/>
</dbReference>
<dbReference type="GO" id="GO:0015628">
    <property type="term" value="P:protein secretion by the type II secretion system"/>
    <property type="evidence" value="ECO:0007669"/>
    <property type="project" value="TreeGrafter"/>
</dbReference>
<evidence type="ECO:0000313" key="3">
    <source>
        <dbReference type="Proteomes" id="UP000199159"/>
    </source>
</evidence>
<evidence type="ECO:0000313" key="2">
    <source>
        <dbReference type="EMBL" id="SDP74769.1"/>
    </source>
</evidence>
<dbReference type="AlphaFoldDB" id="A0A1H0V887"/>
<dbReference type="RefSeq" id="WP_090854999.1">
    <property type="nucleotide sequence ID" value="NZ_FNJU01000006.1"/>
</dbReference>
<dbReference type="InterPro" id="IPR051675">
    <property type="entry name" value="Endo/Exo/Phosphatase_dom_1"/>
</dbReference>
<dbReference type="STRING" id="930152.SAMN05216565_10693"/>
<dbReference type="EMBL" id="FNJU01000006">
    <property type="protein sequence ID" value="SDP74769.1"/>
    <property type="molecule type" value="Genomic_DNA"/>
</dbReference>